<protein>
    <submittedName>
        <fullName evidence="1">Uncharacterized protein</fullName>
    </submittedName>
</protein>
<reference evidence="1 2" key="1">
    <citation type="submission" date="2015-08" db="EMBL/GenBank/DDBJ databases">
        <title>The genome of the Asian arowana (Scleropages formosus).</title>
        <authorList>
            <person name="Tan M.H."/>
            <person name="Gan H.M."/>
            <person name="Croft L.J."/>
            <person name="Austin C.M."/>
        </authorList>
    </citation>
    <scope>NUCLEOTIDE SEQUENCE [LARGE SCALE GENOMIC DNA]</scope>
    <source>
        <strain evidence="1">Aro1</strain>
    </source>
</reference>
<name>A0A0P7VN86_SCLFO</name>
<dbReference type="AlphaFoldDB" id="A0A0P7VN86"/>
<gene>
    <name evidence="1" type="ORF">Z043_103077</name>
</gene>
<accession>A0A0P7VN86</accession>
<sequence>MTVTRTRRGDLETLQRGRSLTLVPSVLPVLWEPAGDLLCGAGERRVDLRGEFQLSPKPSIPGVPRHLSPGGRYLACLHGPGEKLIRALSPSTSPWTGPCLCAKRRRGHGLATSLPPPVPAERATHLPSNLVEAKHHMVVAEPDEHSGRSRERNS</sequence>
<dbReference type="Proteomes" id="UP000034805">
    <property type="component" value="Unassembled WGS sequence"/>
</dbReference>
<evidence type="ECO:0000313" key="1">
    <source>
        <dbReference type="EMBL" id="KPP77500.1"/>
    </source>
</evidence>
<comment type="caution">
    <text evidence="1">The sequence shown here is derived from an EMBL/GenBank/DDBJ whole genome shotgun (WGS) entry which is preliminary data.</text>
</comment>
<organism evidence="1 2">
    <name type="scientific">Scleropages formosus</name>
    <name type="common">Asian bonytongue</name>
    <name type="synonym">Osteoglossum formosum</name>
    <dbReference type="NCBI Taxonomy" id="113540"/>
    <lineage>
        <taxon>Eukaryota</taxon>
        <taxon>Metazoa</taxon>
        <taxon>Chordata</taxon>
        <taxon>Craniata</taxon>
        <taxon>Vertebrata</taxon>
        <taxon>Euteleostomi</taxon>
        <taxon>Actinopterygii</taxon>
        <taxon>Neopterygii</taxon>
        <taxon>Teleostei</taxon>
        <taxon>Osteoglossocephala</taxon>
        <taxon>Osteoglossomorpha</taxon>
        <taxon>Osteoglossiformes</taxon>
        <taxon>Osteoglossidae</taxon>
        <taxon>Scleropages</taxon>
    </lineage>
</organism>
<proteinExistence type="predicted"/>
<evidence type="ECO:0000313" key="2">
    <source>
        <dbReference type="Proteomes" id="UP000034805"/>
    </source>
</evidence>
<dbReference type="EMBL" id="JARO02000756">
    <property type="protein sequence ID" value="KPP77500.1"/>
    <property type="molecule type" value="Genomic_DNA"/>
</dbReference>